<dbReference type="VEuPathDB" id="FungiDB:CLUG_02829"/>
<dbReference type="HOGENOM" id="CLU_1147093_0_0_1"/>
<evidence type="ECO:0000313" key="2">
    <source>
        <dbReference type="EMBL" id="EEQ38703.1"/>
    </source>
</evidence>
<dbReference type="InParanoid" id="C4Y2R6"/>
<reference evidence="2 3" key="1">
    <citation type="journal article" date="2009" name="Nature">
        <title>Evolution of pathogenicity and sexual reproduction in eight Candida genomes.</title>
        <authorList>
            <person name="Butler G."/>
            <person name="Rasmussen M.D."/>
            <person name="Lin M.F."/>
            <person name="Santos M.A."/>
            <person name="Sakthikumar S."/>
            <person name="Munro C.A."/>
            <person name="Rheinbay E."/>
            <person name="Grabherr M."/>
            <person name="Forche A."/>
            <person name="Reedy J.L."/>
            <person name="Agrafioti I."/>
            <person name="Arnaud M.B."/>
            <person name="Bates S."/>
            <person name="Brown A.J."/>
            <person name="Brunke S."/>
            <person name="Costanzo M.C."/>
            <person name="Fitzpatrick D.A."/>
            <person name="de Groot P.W."/>
            <person name="Harris D."/>
            <person name="Hoyer L.L."/>
            <person name="Hube B."/>
            <person name="Klis F.M."/>
            <person name="Kodira C."/>
            <person name="Lennard N."/>
            <person name="Logue M.E."/>
            <person name="Martin R."/>
            <person name="Neiman A.M."/>
            <person name="Nikolaou E."/>
            <person name="Quail M.A."/>
            <person name="Quinn J."/>
            <person name="Santos M.C."/>
            <person name="Schmitzberger F.F."/>
            <person name="Sherlock G."/>
            <person name="Shah P."/>
            <person name="Silverstein K.A."/>
            <person name="Skrzypek M.S."/>
            <person name="Soll D."/>
            <person name="Staggs R."/>
            <person name="Stansfield I."/>
            <person name="Stumpf M.P."/>
            <person name="Sudbery P.E."/>
            <person name="Srikantha T."/>
            <person name="Zeng Q."/>
            <person name="Berman J."/>
            <person name="Berriman M."/>
            <person name="Heitman J."/>
            <person name="Gow N.A."/>
            <person name="Lorenz M.C."/>
            <person name="Birren B.W."/>
            <person name="Kellis M."/>
            <person name="Cuomo C.A."/>
        </authorList>
    </citation>
    <scope>NUCLEOTIDE SEQUENCE [LARGE SCALE GENOMIC DNA]</scope>
    <source>
        <strain evidence="2 3">ATCC 42720</strain>
    </source>
</reference>
<organism evidence="2 3">
    <name type="scientific">Clavispora lusitaniae (strain ATCC 42720)</name>
    <name type="common">Yeast</name>
    <name type="synonym">Candida lusitaniae</name>
    <dbReference type="NCBI Taxonomy" id="306902"/>
    <lineage>
        <taxon>Eukaryota</taxon>
        <taxon>Fungi</taxon>
        <taxon>Dikarya</taxon>
        <taxon>Ascomycota</taxon>
        <taxon>Saccharomycotina</taxon>
        <taxon>Pichiomycetes</taxon>
        <taxon>Metschnikowiaceae</taxon>
        <taxon>Clavispora</taxon>
    </lineage>
</organism>
<dbReference type="EMBL" id="CH408078">
    <property type="protein sequence ID" value="EEQ38703.1"/>
    <property type="molecule type" value="Genomic_DNA"/>
</dbReference>
<keyword evidence="1" id="KW-1133">Transmembrane helix</keyword>
<evidence type="ECO:0000256" key="1">
    <source>
        <dbReference type="SAM" id="Phobius"/>
    </source>
</evidence>
<feature type="transmembrane region" description="Helical" evidence="1">
    <location>
        <begin position="16"/>
        <end position="37"/>
    </location>
</feature>
<keyword evidence="1" id="KW-0472">Membrane</keyword>
<dbReference type="KEGG" id="clu:CLUG_02829"/>
<keyword evidence="1" id="KW-0812">Transmembrane</keyword>
<name>C4Y2R6_CLAL4</name>
<sequence length="242" mass="26850">MFLLTISWSNFKKPFLMAWSMVASLGTYLKLSSLAGLKMVPNSWMMYRINWSRNLDDVVQPPWPSNTPKKHPVRAGFDVVVSQDRHSDDFLGTVVLDGRVGRKSANVVPGDAFAPVHVVRLFKSPELVAHSLVVQKEHAFLVLSRPKPVFSEHGAGGGRKILGVQDFACLGRSFRHVAAAQRRRNTIQLVVVGVAESHIGANNDHARHESHVFPAKEPRRFLGRWRAEQASASGKVLGGNVY</sequence>
<dbReference type="Proteomes" id="UP000007703">
    <property type="component" value="Unassembled WGS sequence"/>
</dbReference>
<evidence type="ECO:0000313" key="3">
    <source>
        <dbReference type="Proteomes" id="UP000007703"/>
    </source>
</evidence>
<accession>C4Y2R6</accession>
<gene>
    <name evidence="2" type="ORF">CLUG_02829</name>
</gene>
<proteinExistence type="predicted"/>
<dbReference type="AlphaFoldDB" id="C4Y2R6"/>
<protein>
    <submittedName>
        <fullName evidence="2">Uncharacterized protein</fullName>
    </submittedName>
</protein>